<dbReference type="PROSITE" id="PS50268">
    <property type="entry name" value="CADHERIN_2"/>
    <property type="match status" value="6"/>
</dbReference>
<dbReference type="OrthoDB" id="6252479at2759"/>
<evidence type="ECO:0000256" key="8">
    <source>
        <dbReference type="ARBA" id="ARBA00023180"/>
    </source>
</evidence>
<evidence type="ECO:0000256" key="9">
    <source>
        <dbReference type="PROSITE-ProRule" id="PRU00043"/>
    </source>
</evidence>
<name>V4BXZ3_LOTGI</name>
<evidence type="ECO:0000259" key="11">
    <source>
        <dbReference type="PROSITE" id="PS50268"/>
    </source>
</evidence>
<dbReference type="GO" id="GO:0005509">
    <property type="term" value="F:calcium ion binding"/>
    <property type="evidence" value="ECO:0007669"/>
    <property type="project" value="UniProtKB-UniRule"/>
</dbReference>
<dbReference type="Proteomes" id="UP000030746">
    <property type="component" value="Unassembled WGS sequence"/>
</dbReference>
<feature type="transmembrane region" description="Helical" evidence="10">
    <location>
        <begin position="677"/>
        <end position="701"/>
    </location>
</feature>
<dbReference type="CTD" id="20229911"/>
<keyword evidence="8" id="KW-0325">Glycoprotein</keyword>
<dbReference type="FunFam" id="2.60.40.60:FF:000127">
    <property type="entry name" value="Protocadherin beta 1"/>
    <property type="match status" value="1"/>
</dbReference>
<keyword evidence="4 9" id="KW-0106">Calcium</keyword>
<feature type="domain" description="Cadherin" evidence="11">
    <location>
        <begin position="15"/>
        <end position="127"/>
    </location>
</feature>
<feature type="domain" description="Cadherin" evidence="11">
    <location>
        <begin position="563"/>
        <end position="673"/>
    </location>
</feature>
<dbReference type="InterPro" id="IPR015919">
    <property type="entry name" value="Cadherin-like_sf"/>
</dbReference>
<feature type="domain" description="Cadherin" evidence="11">
    <location>
        <begin position="239"/>
        <end position="346"/>
    </location>
</feature>
<dbReference type="InterPro" id="IPR050174">
    <property type="entry name" value="Protocadherin/Cadherin-CA"/>
</dbReference>
<evidence type="ECO:0000256" key="4">
    <source>
        <dbReference type="ARBA" id="ARBA00022837"/>
    </source>
</evidence>
<keyword evidence="5" id="KW-0130">Cell adhesion</keyword>
<dbReference type="GeneID" id="20229911"/>
<dbReference type="AlphaFoldDB" id="V4BXZ3"/>
<dbReference type="GO" id="GO:0005886">
    <property type="term" value="C:plasma membrane"/>
    <property type="evidence" value="ECO:0007669"/>
    <property type="project" value="InterPro"/>
</dbReference>
<sequence length="793" mass="89036">MIILVVFSELSTSIGNLQITFRVTEEEAPGLLIGYLRNVPGLSTSEKNLRYSFLSLNDLRVSSLFRINSVTSGLATAKKIDREQFCEFLVECVIQFDVQVRSVESSYFEIFVVQIIVEDINDNSPEFRTNEITIFIRENTNIGSGYRVSGAVDRDGTPNNSVQFYELVSNTDAFHFKEIKKLDGSTDIEIIIMNNPDREVKGYYRFFIVASDNGHPQLSSKLIVNVNITDENDNAPVFSERNYNLTVREDTPPYTVIGKVLATDEDIGINSVLIYSLSSKRSELFQNLFAINPKNGRLSVKNELQLYSGRQLSAVVEATDSGTPSFTSQAIVTVTIIDIGNNPPRISISPIASNDGAAILLSEASRVGTPVVHVEVIDMDRGQNGEVECKLVHDYFILQSLKGRGYIVQVKRTLDREDVDDHNLTIMCEDFGNPRLLTKVHLYVRLLDENDNRPQFTSNVYQIDMVENNEIGKFIVSVSASDADTGRNGLIQYFISLPFESLFQIDKTSGDITTNSSLDRERFSSYKLTAVASDNGVPQLSTSVTLTIYVLDINDHAPEILSNDSTSVVTVPSDTKVGVPIFKVNASDKDEGENAKLIYSLIGGNSDSIFLIRTKTGEVVLTRRITPEDKEIHNLTISVSDNGKPSQSTLSYFNVQILHVNSTSNLEKGTTEFKHTIIIIVVVTCLVLLLFCVLLAFVSYIRKSRNFYPNSKKVHKEEYENIKNQRYVWHRANEQELSVPVQEMDYGHVLNGVYGEDDKSWLDYGRCIDLHENKQLITFKVSLNNNYLFSKLI</sequence>
<dbReference type="PROSITE" id="PS00232">
    <property type="entry name" value="CADHERIN_1"/>
    <property type="match status" value="2"/>
</dbReference>
<feature type="domain" description="Cadherin" evidence="11">
    <location>
        <begin position="361"/>
        <end position="456"/>
    </location>
</feature>
<feature type="domain" description="Cadherin" evidence="11">
    <location>
        <begin position="457"/>
        <end position="560"/>
    </location>
</feature>
<dbReference type="PRINTS" id="PR00205">
    <property type="entry name" value="CADHERIN"/>
</dbReference>
<evidence type="ECO:0000256" key="5">
    <source>
        <dbReference type="ARBA" id="ARBA00022889"/>
    </source>
</evidence>
<evidence type="ECO:0000256" key="3">
    <source>
        <dbReference type="ARBA" id="ARBA00022737"/>
    </source>
</evidence>
<accession>V4BXZ3</accession>
<dbReference type="CDD" id="cd11304">
    <property type="entry name" value="Cadherin_repeat"/>
    <property type="match status" value="6"/>
</dbReference>
<dbReference type="SUPFAM" id="SSF49313">
    <property type="entry name" value="Cadherin-like"/>
    <property type="match status" value="6"/>
</dbReference>
<organism evidence="12 13">
    <name type="scientific">Lottia gigantea</name>
    <name type="common">Giant owl limpet</name>
    <dbReference type="NCBI Taxonomy" id="225164"/>
    <lineage>
        <taxon>Eukaryota</taxon>
        <taxon>Metazoa</taxon>
        <taxon>Spiralia</taxon>
        <taxon>Lophotrochozoa</taxon>
        <taxon>Mollusca</taxon>
        <taxon>Gastropoda</taxon>
        <taxon>Patellogastropoda</taxon>
        <taxon>Lottioidea</taxon>
        <taxon>Lottiidae</taxon>
        <taxon>Lottia</taxon>
    </lineage>
</organism>
<dbReference type="PANTHER" id="PTHR24028:SF146">
    <property type="entry name" value="CADHERIN 96CB, ISOFORM D-RELATED"/>
    <property type="match status" value="1"/>
</dbReference>
<dbReference type="FunFam" id="2.60.40.60:FF:000020">
    <property type="entry name" value="Dachsous cadherin-related 1b"/>
    <property type="match status" value="2"/>
</dbReference>
<comment type="subcellular location">
    <subcellularLocation>
        <location evidence="1">Membrane</location>
        <topology evidence="1">Single-pass membrane protein</topology>
    </subcellularLocation>
</comment>
<dbReference type="RefSeq" id="XP_009055581.1">
    <property type="nucleotide sequence ID" value="XM_009057333.1"/>
</dbReference>
<keyword evidence="7 10" id="KW-0472">Membrane</keyword>
<evidence type="ECO:0000256" key="10">
    <source>
        <dbReference type="SAM" id="Phobius"/>
    </source>
</evidence>
<dbReference type="InterPro" id="IPR013164">
    <property type="entry name" value="Cadherin_N"/>
</dbReference>
<keyword evidence="3" id="KW-0677">Repeat</keyword>
<keyword evidence="6 10" id="KW-1133">Transmembrane helix</keyword>
<evidence type="ECO:0000256" key="2">
    <source>
        <dbReference type="ARBA" id="ARBA00022692"/>
    </source>
</evidence>
<dbReference type="SMART" id="SM00112">
    <property type="entry name" value="CA"/>
    <property type="match status" value="6"/>
</dbReference>
<protein>
    <recommendedName>
        <fullName evidence="11">Cadherin domain-containing protein</fullName>
    </recommendedName>
</protein>
<evidence type="ECO:0000256" key="1">
    <source>
        <dbReference type="ARBA" id="ARBA00004167"/>
    </source>
</evidence>
<dbReference type="OMA" id="CAKSASH"/>
<reference evidence="12 13" key="1">
    <citation type="journal article" date="2013" name="Nature">
        <title>Insights into bilaterian evolution from three spiralian genomes.</title>
        <authorList>
            <person name="Simakov O."/>
            <person name="Marletaz F."/>
            <person name="Cho S.J."/>
            <person name="Edsinger-Gonzales E."/>
            <person name="Havlak P."/>
            <person name="Hellsten U."/>
            <person name="Kuo D.H."/>
            <person name="Larsson T."/>
            <person name="Lv J."/>
            <person name="Arendt D."/>
            <person name="Savage R."/>
            <person name="Osoegawa K."/>
            <person name="de Jong P."/>
            <person name="Grimwood J."/>
            <person name="Chapman J.A."/>
            <person name="Shapiro H."/>
            <person name="Aerts A."/>
            <person name="Otillar R.P."/>
            <person name="Terry A.Y."/>
            <person name="Boore J.L."/>
            <person name="Grigoriev I.V."/>
            <person name="Lindberg D.R."/>
            <person name="Seaver E.C."/>
            <person name="Weisblat D.A."/>
            <person name="Putnam N.H."/>
            <person name="Rokhsar D.S."/>
        </authorList>
    </citation>
    <scope>NUCLEOTIDE SEQUENCE [LARGE SCALE GENOMIC DNA]</scope>
</reference>
<evidence type="ECO:0000256" key="6">
    <source>
        <dbReference type="ARBA" id="ARBA00022989"/>
    </source>
</evidence>
<evidence type="ECO:0000313" key="13">
    <source>
        <dbReference type="Proteomes" id="UP000030746"/>
    </source>
</evidence>
<dbReference type="Pfam" id="PF08266">
    <property type="entry name" value="Cadherin_2"/>
    <property type="match status" value="1"/>
</dbReference>
<feature type="domain" description="Cadherin" evidence="11">
    <location>
        <begin position="128"/>
        <end position="238"/>
    </location>
</feature>
<dbReference type="PANTHER" id="PTHR24028">
    <property type="entry name" value="CADHERIN-87A"/>
    <property type="match status" value="1"/>
</dbReference>
<keyword evidence="13" id="KW-1185">Reference proteome</keyword>
<dbReference type="GO" id="GO:0007156">
    <property type="term" value="P:homophilic cell adhesion via plasma membrane adhesion molecules"/>
    <property type="evidence" value="ECO:0007669"/>
    <property type="project" value="InterPro"/>
</dbReference>
<dbReference type="Gene3D" id="2.60.40.60">
    <property type="entry name" value="Cadherins"/>
    <property type="match status" value="6"/>
</dbReference>
<evidence type="ECO:0000256" key="7">
    <source>
        <dbReference type="ARBA" id="ARBA00023136"/>
    </source>
</evidence>
<dbReference type="HOGENOM" id="CLU_006480_5_1_1"/>
<gene>
    <name evidence="12" type="ORF">LOTGIDRAFT_104890</name>
</gene>
<dbReference type="InterPro" id="IPR020894">
    <property type="entry name" value="Cadherin_CS"/>
</dbReference>
<proteinExistence type="predicted"/>
<dbReference type="EMBL" id="KB201890">
    <property type="protein sequence ID" value="ESO93969.1"/>
    <property type="molecule type" value="Genomic_DNA"/>
</dbReference>
<dbReference type="KEGG" id="lgi:LOTGIDRAFT_104890"/>
<dbReference type="InterPro" id="IPR002126">
    <property type="entry name" value="Cadherin-like_dom"/>
</dbReference>
<dbReference type="Pfam" id="PF00028">
    <property type="entry name" value="Cadherin"/>
    <property type="match status" value="5"/>
</dbReference>
<keyword evidence="2 10" id="KW-0812">Transmembrane</keyword>
<evidence type="ECO:0000313" key="12">
    <source>
        <dbReference type="EMBL" id="ESO93969.1"/>
    </source>
</evidence>